<keyword evidence="2" id="KW-0812">Transmembrane</keyword>
<keyword evidence="2" id="KW-1133">Transmembrane helix</keyword>
<feature type="compositionally biased region" description="Polar residues" evidence="1">
    <location>
        <begin position="272"/>
        <end position="282"/>
    </location>
</feature>
<gene>
    <name evidence="3" type="ORF">TR120442</name>
</gene>
<dbReference type="PANTHER" id="PTHR21284">
    <property type="entry name" value="EG:80H7.2 PROTEIN"/>
    <property type="match status" value="1"/>
</dbReference>
<accession>A0A0X3P4S0</accession>
<feature type="compositionally biased region" description="Polar residues" evidence="1">
    <location>
        <begin position="397"/>
        <end position="410"/>
    </location>
</feature>
<protein>
    <submittedName>
        <fullName evidence="3">Uncharacterized protein</fullName>
    </submittedName>
</protein>
<evidence type="ECO:0000313" key="3">
    <source>
        <dbReference type="EMBL" id="JAP46915.1"/>
    </source>
</evidence>
<feature type="transmembrane region" description="Helical" evidence="2">
    <location>
        <begin position="93"/>
        <end position="114"/>
    </location>
</feature>
<feature type="region of interest" description="Disordered" evidence="1">
    <location>
        <begin position="378"/>
        <end position="434"/>
    </location>
</feature>
<organism evidence="3">
    <name type="scientific">Schistocephalus solidus</name>
    <name type="common">Tapeworm</name>
    <dbReference type="NCBI Taxonomy" id="70667"/>
    <lineage>
        <taxon>Eukaryota</taxon>
        <taxon>Metazoa</taxon>
        <taxon>Spiralia</taxon>
        <taxon>Lophotrochozoa</taxon>
        <taxon>Platyhelminthes</taxon>
        <taxon>Cestoda</taxon>
        <taxon>Eucestoda</taxon>
        <taxon>Diphyllobothriidea</taxon>
        <taxon>Diphyllobothriidae</taxon>
        <taxon>Schistocephalus</taxon>
    </lineage>
</organism>
<feature type="transmembrane region" description="Helical" evidence="2">
    <location>
        <begin position="126"/>
        <end position="148"/>
    </location>
</feature>
<feature type="transmembrane region" description="Helical" evidence="2">
    <location>
        <begin position="9"/>
        <end position="32"/>
    </location>
</feature>
<feature type="compositionally biased region" description="Basic and acidic residues" evidence="1">
    <location>
        <begin position="411"/>
        <end position="428"/>
    </location>
</feature>
<name>A0A0X3P4S0_SCHSO</name>
<evidence type="ECO:0000256" key="1">
    <source>
        <dbReference type="SAM" id="MobiDB-lite"/>
    </source>
</evidence>
<evidence type="ECO:0000256" key="2">
    <source>
        <dbReference type="SAM" id="Phobius"/>
    </source>
</evidence>
<feature type="transmembrane region" description="Helical" evidence="2">
    <location>
        <begin position="178"/>
        <end position="200"/>
    </location>
</feature>
<dbReference type="EMBL" id="GEEE01016310">
    <property type="protein sequence ID" value="JAP46915.1"/>
    <property type="molecule type" value="Transcribed_RNA"/>
</dbReference>
<reference evidence="3" key="1">
    <citation type="submission" date="2016-01" db="EMBL/GenBank/DDBJ databases">
        <title>Reference transcriptome for the parasite Schistocephalus solidus: insights into the molecular evolution of parasitism.</title>
        <authorList>
            <person name="Hebert F.O."/>
            <person name="Grambauer S."/>
            <person name="Barber I."/>
            <person name="Landry C.R."/>
            <person name="Aubin-Horth N."/>
        </authorList>
    </citation>
    <scope>NUCLEOTIDE SEQUENCE</scope>
</reference>
<feature type="region of interest" description="Disordered" evidence="1">
    <location>
        <begin position="269"/>
        <end position="306"/>
    </location>
</feature>
<sequence length="445" mass="50764">MSRDRGVQWLYFFVTLTGFLCIFFATILPYWYAKCPSAVSRFLRLGFWEICLKDFIATSDQQKVYDGCFYLFDSRIRPLWPHIFSAWFITSQLMHTLALVAFIIVMGICVAWLLDVADSYRSDLVMASLVSLAFIAWLLLTVLGVFGVNTDLEKKEFRRRGQSAWLSDLDQCSLSWCYGLAALSLLLALVSLNILLWCVYPRKEVGGRLSKFAWRWPQGNDLPCCLKSPLYPNIQSDVVGASTVVPPSVFARPTPASLRASQRQRQPFLFGQQPQTRSSPQSEPLRPSHRIDSPPASITSSYDPRPFDLVSEFGPTEVLRKIEEDSADTDSSYLHRQEYSTDDWSIMKQDPRRYIDPTLSVSSRRSLRRPLLTSDYNTGLQLARSMHEPRRSKRQRNSGSYSTVNTNTLRSTEERAQSSSKAPKEHENATFASPTTIVARPLVYR</sequence>
<dbReference type="PANTHER" id="PTHR21284:SF12">
    <property type="entry name" value="EG:80H7.2 PROTEIN"/>
    <property type="match status" value="1"/>
</dbReference>
<dbReference type="AlphaFoldDB" id="A0A0X3P4S0"/>
<dbReference type="Gene3D" id="1.20.140.150">
    <property type="match status" value="1"/>
</dbReference>
<keyword evidence="2" id="KW-0472">Membrane</keyword>
<proteinExistence type="predicted"/>